<dbReference type="Gene3D" id="3.30.70.560">
    <property type="entry name" value="7,8-Dihydro-6-hydroxymethylpterin-pyrophosphokinase HPPK"/>
    <property type="match status" value="1"/>
</dbReference>
<dbReference type="GO" id="GO:0016301">
    <property type="term" value="F:kinase activity"/>
    <property type="evidence" value="ECO:0007669"/>
    <property type="project" value="UniProtKB-KW"/>
</dbReference>
<evidence type="ECO:0000313" key="9">
    <source>
        <dbReference type="EMBL" id="SDC03222.1"/>
    </source>
</evidence>
<dbReference type="UniPathway" id="UPA00077">
    <property type="reaction ID" value="UER00155"/>
</dbReference>
<dbReference type="InterPro" id="IPR000550">
    <property type="entry name" value="Hppk"/>
</dbReference>
<protein>
    <recommendedName>
        <fullName evidence="2">2-amino-4-hydroxy-6-hydroxymethyldihydropteridine diphosphokinase</fullName>
        <ecNumber evidence="2">2.7.6.3</ecNumber>
    </recommendedName>
</protein>
<keyword evidence="5 9" id="KW-0418">Kinase</keyword>
<dbReference type="EC" id="2.7.6.3" evidence="2"/>
<dbReference type="STRING" id="1219383.SAMN05421733_10816"/>
<reference evidence="10" key="1">
    <citation type="submission" date="2016-09" db="EMBL/GenBank/DDBJ databases">
        <authorList>
            <person name="Varghese N."/>
            <person name="Submissions S."/>
        </authorList>
    </citation>
    <scope>NUCLEOTIDE SEQUENCE [LARGE SCALE GENOMIC DNA]</scope>
    <source>
        <strain evidence="10">ANC 4422</strain>
    </source>
</reference>
<evidence type="ECO:0000256" key="5">
    <source>
        <dbReference type="ARBA" id="ARBA00022777"/>
    </source>
</evidence>
<dbReference type="EMBL" id="FMYL01000008">
    <property type="protein sequence ID" value="SDC03222.1"/>
    <property type="molecule type" value="Genomic_DNA"/>
</dbReference>
<gene>
    <name evidence="9" type="ORF">SAMN05421733_10816</name>
</gene>
<dbReference type="Pfam" id="PF01288">
    <property type="entry name" value="HPPK"/>
    <property type="match status" value="1"/>
</dbReference>
<evidence type="ECO:0000256" key="1">
    <source>
        <dbReference type="ARBA" id="ARBA00005051"/>
    </source>
</evidence>
<dbReference type="AlphaFoldDB" id="A0A1G6I9K6"/>
<keyword evidence="7" id="KW-0289">Folate biosynthesis</keyword>
<sequence>MIFALALASNSNACKHLNWALQQLQNQGMLLAVSSAYEMKCRDDVGADYLNAACLFESKALELSSLQVLIRDLELMTGRIRPSHQITLDIDLIAWKTQDIQPWQYNTKKMPFALDVKIPLYDILPIATFHVSHNHNYIQLKYDFGGYQQ</sequence>
<dbReference type="InterPro" id="IPR035907">
    <property type="entry name" value="Hppk_sf"/>
</dbReference>
<accession>A0A1G6I9K6</accession>
<dbReference type="GO" id="GO:0005524">
    <property type="term" value="F:ATP binding"/>
    <property type="evidence" value="ECO:0007669"/>
    <property type="project" value="UniProtKB-KW"/>
</dbReference>
<evidence type="ECO:0000313" key="10">
    <source>
        <dbReference type="Proteomes" id="UP000242501"/>
    </source>
</evidence>
<organism evidence="9 10">
    <name type="scientific">Acinetobacter boissieri</name>
    <dbReference type="NCBI Taxonomy" id="1219383"/>
    <lineage>
        <taxon>Bacteria</taxon>
        <taxon>Pseudomonadati</taxon>
        <taxon>Pseudomonadota</taxon>
        <taxon>Gammaproteobacteria</taxon>
        <taxon>Moraxellales</taxon>
        <taxon>Moraxellaceae</taxon>
        <taxon>Acinetobacter</taxon>
    </lineage>
</organism>
<evidence type="ECO:0000256" key="7">
    <source>
        <dbReference type="ARBA" id="ARBA00022909"/>
    </source>
</evidence>
<dbReference type="SUPFAM" id="SSF55083">
    <property type="entry name" value="6-hydroxymethyl-7,8-dihydropterin pyrophosphokinase, HPPK"/>
    <property type="match status" value="1"/>
</dbReference>
<evidence type="ECO:0000259" key="8">
    <source>
        <dbReference type="Pfam" id="PF01288"/>
    </source>
</evidence>
<name>A0A1G6I9K6_9GAMM</name>
<dbReference type="GO" id="GO:0046656">
    <property type="term" value="P:folic acid biosynthetic process"/>
    <property type="evidence" value="ECO:0007669"/>
    <property type="project" value="UniProtKB-KW"/>
</dbReference>
<dbReference type="GO" id="GO:0046654">
    <property type="term" value="P:tetrahydrofolate biosynthetic process"/>
    <property type="evidence" value="ECO:0007669"/>
    <property type="project" value="UniProtKB-UniPathway"/>
</dbReference>
<keyword evidence="10" id="KW-1185">Reference proteome</keyword>
<keyword evidence="6" id="KW-0067">ATP-binding</keyword>
<dbReference type="OrthoDB" id="9790168at2"/>
<evidence type="ECO:0000256" key="3">
    <source>
        <dbReference type="ARBA" id="ARBA00022679"/>
    </source>
</evidence>
<proteinExistence type="predicted"/>
<evidence type="ECO:0000256" key="4">
    <source>
        <dbReference type="ARBA" id="ARBA00022741"/>
    </source>
</evidence>
<comment type="pathway">
    <text evidence="1">Cofactor biosynthesis; tetrahydrofolate biosynthesis; 2-amino-4-hydroxy-6-hydroxymethyl-7,8-dihydropteridine diphosphate from 7,8-dihydroneopterin triphosphate: step 4/4.</text>
</comment>
<keyword evidence="3" id="KW-0808">Transferase</keyword>
<dbReference type="Proteomes" id="UP000242501">
    <property type="component" value="Unassembled WGS sequence"/>
</dbReference>
<evidence type="ECO:0000256" key="6">
    <source>
        <dbReference type="ARBA" id="ARBA00022840"/>
    </source>
</evidence>
<dbReference type="GO" id="GO:0003848">
    <property type="term" value="F:2-amino-4-hydroxy-6-hydroxymethyldihydropteridine diphosphokinase activity"/>
    <property type="evidence" value="ECO:0007669"/>
    <property type="project" value="UniProtKB-EC"/>
</dbReference>
<feature type="domain" description="7,8-dihydro-6-hydroxymethylpterin-pyrophosphokinase" evidence="8">
    <location>
        <begin position="5"/>
        <end position="119"/>
    </location>
</feature>
<keyword evidence="4" id="KW-0547">Nucleotide-binding</keyword>
<evidence type="ECO:0000256" key="2">
    <source>
        <dbReference type="ARBA" id="ARBA00013253"/>
    </source>
</evidence>